<dbReference type="Pfam" id="PF00083">
    <property type="entry name" value="Sugar_tr"/>
    <property type="match status" value="1"/>
</dbReference>
<proteinExistence type="predicted"/>
<dbReference type="RefSeq" id="XP_025464815.1">
    <property type="nucleotide sequence ID" value="XM_025613415.1"/>
</dbReference>
<feature type="region of interest" description="Disordered" evidence="5">
    <location>
        <begin position="488"/>
        <end position="512"/>
    </location>
</feature>
<dbReference type="GO" id="GO:0016020">
    <property type="term" value="C:membrane"/>
    <property type="evidence" value="ECO:0007669"/>
    <property type="project" value="UniProtKB-SubCell"/>
</dbReference>
<evidence type="ECO:0000256" key="1">
    <source>
        <dbReference type="ARBA" id="ARBA00004141"/>
    </source>
</evidence>
<feature type="transmembrane region" description="Helical" evidence="6">
    <location>
        <begin position="313"/>
        <end position="333"/>
    </location>
</feature>
<dbReference type="EMBL" id="MSFK01000024">
    <property type="protein sequence ID" value="PWY78506.1"/>
    <property type="molecule type" value="Genomic_DNA"/>
</dbReference>
<feature type="transmembrane region" description="Helical" evidence="6">
    <location>
        <begin position="97"/>
        <end position="115"/>
    </location>
</feature>
<sequence>MGLPFKIRLFLNPWGQYENFEHLPPAQRHDFVISRLENARRREWFWVILVAGIGFFTDTYCIFSVNMVTPMLSVVYWDYQLIFGIAADIWGRRKMYGLELIILIFSTLGMSMSSSGKSDSMSMIGVLLFWRFFMGLGVGADYPLSAVICSEGRMLAAVFFCQSIGEAAAALVALIAVAGFRHSLPNDPYHPDCGDSCTRDLDKIWRLIVGLGAVPAFIALWFRLTIIESPRYTVDVLQDSLQAVADVSQFYHQENLSQSSSSSVGQESHERVESMYMPSHVEEGRIISPAPSQRPRTVDYDHFKRFLRRGHNLRILMAISLCWFCLDLPSYGLGLMNADVINVIWSGSPTSTGSTLSTKPVGIYKYLLRMSCCYSKPRKKTTHVKIAGPNTMTYIIPAELFPTRFRSTCHGIAAASGKLGSIIAQCFLGYVSFGHDANWEYVSNWLGYALLCLAFFMLMGLITTYWIPDTRDSQGINKSLEQIAAEMEPDSGEIPFELRDGDGSSEHAHFDG</sequence>
<feature type="transmembrane region" description="Helical" evidence="6">
    <location>
        <begin position="204"/>
        <end position="222"/>
    </location>
</feature>
<evidence type="ECO:0000313" key="8">
    <source>
        <dbReference type="Proteomes" id="UP000246702"/>
    </source>
</evidence>
<dbReference type="InterPro" id="IPR036259">
    <property type="entry name" value="MFS_trans_sf"/>
</dbReference>
<organism evidence="7 8">
    <name type="scientific">Aspergillus sclerotioniger CBS 115572</name>
    <dbReference type="NCBI Taxonomy" id="1450535"/>
    <lineage>
        <taxon>Eukaryota</taxon>
        <taxon>Fungi</taxon>
        <taxon>Dikarya</taxon>
        <taxon>Ascomycota</taxon>
        <taxon>Pezizomycotina</taxon>
        <taxon>Eurotiomycetes</taxon>
        <taxon>Eurotiomycetidae</taxon>
        <taxon>Eurotiales</taxon>
        <taxon>Aspergillaceae</taxon>
        <taxon>Aspergillus</taxon>
        <taxon>Aspergillus subgen. Circumdati</taxon>
    </lineage>
</organism>
<protein>
    <submittedName>
        <fullName evidence="7">MFS general substrate transporter</fullName>
    </submittedName>
</protein>
<dbReference type="Gene3D" id="1.20.1250.20">
    <property type="entry name" value="MFS general substrate transporter like domains"/>
    <property type="match status" value="3"/>
</dbReference>
<keyword evidence="8" id="KW-1185">Reference proteome</keyword>
<dbReference type="OrthoDB" id="433512at2759"/>
<comment type="subcellular location">
    <subcellularLocation>
        <location evidence="1">Membrane</location>
        <topology evidence="1">Multi-pass membrane protein</topology>
    </subcellularLocation>
</comment>
<feature type="transmembrane region" description="Helical" evidence="6">
    <location>
        <begin position="445"/>
        <end position="467"/>
    </location>
</feature>
<evidence type="ECO:0000256" key="3">
    <source>
        <dbReference type="ARBA" id="ARBA00022989"/>
    </source>
</evidence>
<gene>
    <name evidence="7" type="ORF">BO94DRAFT_548735</name>
</gene>
<accession>A0A317VVT6</accession>
<dbReference type="InterPro" id="IPR005828">
    <property type="entry name" value="MFS_sugar_transport-like"/>
</dbReference>
<name>A0A317VVT6_9EURO</name>
<evidence type="ECO:0000313" key="7">
    <source>
        <dbReference type="EMBL" id="PWY78506.1"/>
    </source>
</evidence>
<evidence type="ECO:0000256" key="5">
    <source>
        <dbReference type="SAM" id="MobiDB-lite"/>
    </source>
</evidence>
<evidence type="ECO:0000256" key="6">
    <source>
        <dbReference type="SAM" id="Phobius"/>
    </source>
</evidence>
<feature type="transmembrane region" description="Helical" evidence="6">
    <location>
        <begin position="44"/>
        <end position="65"/>
    </location>
</feature>
<feature type="transmembrane region" description="Helical" evidence="6">
    <location>
        <begin position="154"/>
        <end position="180"/>
    </location>
</feature>
<comment type="caution">
    <text evidence="7">The sequence shown here is derived from an EMBL/GenBank/DDBJ whole genome shotgun (WGS) entry which is preliminary data.</text>
</comment>
<dbReference type="Proteomes" id="UP000246702">
    <property type="component" value="Unassembled WGS sequence"/>
</dbReference>
<feature type="transmembrane region" description="Helical" evidence="6">
    <location>
        <begin position="121"/>
        <end position="142"/>
    </location>
</feature>
<evidence type="ECO:0000256" key="4">
    <source>
        <dbReference type="ARBA" id="ARBA00023136"/>
    </source>
</evidence>
<dbReference type="GO" id="GO:0022857">
    <property type="term" value="F:transmembrane transporter activity"/>
    <property type="evidence" value="ECO:0007669"/>
    <property type="project" value="InterPro"/>
</dbReference>
<reference evidence="7 8" key="1">
    <citation type="submission" date="2016-12" db="EMBL/GenBank/DDBJ databases">
        <title>The genomes of Aspergillus section Nigri reveals drivers in fungal speciation.</title>
        <authorList>
            <consortium name="DOE Joint Genome Institute"/>
            <person name="Vesth T.C."/>
            <person name="Nybo J."/>
            <person name="Theobald S."/>
            <person name="Brandl J."/>
            <person name="Frisvad J.C."/>
            <person name="Nielsen K.F."/>
            <person name="Lyhne E.K."/>
            <person name="Kogle M.E."/>
            <person name="Kuo A."/>
            <person name="Riley R."/>
            <person name="Clum A."/>
            <person name="Nolan M."/>
            <person name="Lipzen A."/>
            <person name="Salamov A."/>
            <person name="Henrissat B."/>
            <person name="Wiebenga A."/>
            <person name="De Vries R.P."/>
            <person name="Grigoriev I.V."/>
            <person name="Mortensen U.H."/>
            <person name="Andersen M.R."/>
            <person name="Baker S.E."/>
        </authorList>
    </citation>
    <scope>NUCLEOTIDE SEQUENCE [LARGE SCALE GENOMIC DNA]</scope>
    <source>
        <strain evidence="7 8">CBS 115572</strain>
    </source>
</reference>
<dbReference type="GeneID" id="37115558"/>
<dbReference type="AlphaFoldDB" id="A0A317VVT6"/>
<feature type="compositionally biased region" description="Basic and acidic residues" evidence="5">
    <location>
        <begin position="496"/>
        <end position="512"/>
    </location>
</feature>
<dbReference type="SUPFAM" id="SSF103473">
    <property type="entry name" value="MFS general substrate transporter"/>
    <property type="match status" value="1"/>
</dbReference>
<keyword evidence="3 6" id="KW-1133">Transmembrane helix</keyword>
<dbReference type="PANTHER" id="PTHR24064">
    <property type="entry name" value="SOLUTE CARRIER FAMILY 22 MEMBER"/>
    <property type="match status" value="1"/>
</dbReference>
<dbReference type="STRING" id="1450535.A0A317VVT6"/>
<evidence type="ECO:0000256" key="2">
    <source>
        <dbReference type="ARBA" id="ARBA00022692"/>
    </source>
</evidence>
<keyword evidence="2 6" id="KW-0812">Transmembrane</keyword>
<keyword evidence="4 6" id="KW-0472">Membrane</keyword>